<reference evidence="2" key="1">
    <citation type="submission" date="2022-10" db="EMBL/GenBank/DDBJ databases">
        <title>Determination and structural analysis of whole genome sequence of Sarocladium strictum F4-1.</title>
        <authorList>
            <person name="Hu L."/>
            <person name="Jiang Y."/>
        </authorList>
    </citation>
    <scope>NUCLEOTIDE SEQUENCE</scope>
    <source>
        <strain evidence="2">F4-1</strain>
    </source>
</reference>
<protein>
    <submittedName>
        <fullName evidence="2">Uncharacterized protein</fullName>
    </submittedName>
</protein>
<proteinExistence type="predicted"/>
<keyword evidence="3" id="KW-1185">Reference proteome</keyword>
<feature type="region of interest" description="Disordered" evidence="1">
    <location>
        <begin position="180"/>
        <end position="199"/>
    </location>
</feature>
<organism evidence="2 3">
    <name type="scientific">Sarocladium strictum</name>
    <name type="common">Black bundle disease fungus</name>
    <name type="synonym">Acremonium strictum</name>
    <dbReference type="NCBI Taxonomy" id="5046"/>
    <lineage>
        <taxon>Eukaryota</taxon>
        <taxon>Fungi</taxon>
        <taxon>Dikarya</taxon>
        <taxon>Ascomycota</taxon>
        <taxon>Pezizomycotina</taxon>
        <taxon>Sordariomycetes</taxon>
        <taxon>Hypocreomycetidae</taxon>
        <taxon>Hypocreales</taxon>
        <taxon>Sarocladiaceae</taxon>
        <taxon>Sarocladium</taxon>
    </lineage>
</organism>
<comment type="caution">
    <text evidence="2">The sequence shown here is derived from an EMBL/GenBank/DDBJ whole genome shotgun (WGS) entry which is preliminary data.</text>
</comment>
<evidence type="ECO:0000313" key="2">
    <source>
        <dbReference type="EMBL" id="KAK0391190.1"/>
    </source>
</evidence>
<dbReference type="AlphaFoldDB" id="A0AA39LBN5"/>
<dbReference type="Proteomes" id="UP001175261">
    <property type="component" value="Unassembled WGS sequence"/>
</dbReference>
<evidence type="ECO:0000256" key="1">
    <source>
        <dbReference type="SAM" id="MobiDB-lite"/>
    </source>
</evidence>
<feature type="compositionally biased region" description="Basic and acidic residues" evidence="1">
    <location>
        <begin position="45"/>
        <end position="58"/>
    </location>
</feature>
<sequence length="199" mass="22098">MDGSTVLSRMTPTPITTTYRVNLHTPRKSSPLNPAANKPVTAGTEEERQGRHLEDDTIRGNSRRARTVSPTQKILRRKAAKTLQTNTLQRQVEAYEAKALQGLTKKASASSKSNNTKKGKLKNTGDSPYKIGITVSSPTGHQPSKKKRRRRWGAFWVFFRARPVVTAFSSLWPFDSRPTQELEWRASEPQSPVAAASAA</sequence>
<gene>
    <name evidence="2" type="ORF">NLU13_0691</name>
</gene>
<accession>A0AA39LBN5</accession>
<name>A0AA39LBN5_SARSR</name>
<dbReference type="EMBL" id="JAPDFR010000001">
    <property type="protein sequence ID" value="KAK0391190.1"/>
    <property type="molecule type" value="Genomic_DNA"/>
</dbReference>
<feature type="region of interest" description="Disordered" evidence="1">
    <location>
        <begin position="101"/>
        <end position="147"/>
    </location>
</feature>
<feature type="region of interest" description="Disordered" evidence="1">
    <location>
        <begin position="23"/>
        <end position="73"/>
    </location>
</feature>
<evidence type="ECO:0000313" key="3">
    <source>
        <dbReference type="Proteomes" id="UP001175261"/>
    </source>
</evidence>
<feature type="compositionally biased region" description="Low complexity" evidence="1">
    <location>
        <begin position="102"/>
        <end position="114"/>
    </location>
</feature>